<dbReference type="RefSeq" id="WP_326759450.1">
    <property type="nucleotide sequence ID" value="NZ_CP109135.1"/>
</dbReference>
<name>A0ABZ1H985_STRPH</name>
<evidence type="ECO:0000256" key="1">
    <source>
        <dbReference type="SAM" id="MobiDB-lite"/>
    </source>
</evidence>
<feature type="compositionally biased region" description="Basic and acidic residues" evidence="1">
    <location>
        <begin position="97"/>
        <end position="107"/>
    </location>
</feature>
<protein>
    <submittedName>
        <fullName evidence="2">Uncharacterized protein</fullName>
    </submittedName>
</protein>
<sequence>MTDRRGVVAKRAENLTPGVPYVRGWVQARRGAETLARQLAALGLESDFPGLSADANVFGDGLVSLGSIRPEAAALLAELIASGLAAEMTDRAAPTPSERDHRDTPVT</sequence>
<dbReference type="EMBL" id="CP109135">
    <property type="protein sequence ID" value="WSD15105.1"/>
    <property type="molecule type" value="Genomic_DNA"/>
</dbReference>
<evidence type="ECO:0000313" key="3">
    <source>
        <dbReference type="Proteomes" id="UP001340816"/>
    </source>
</evidence>
<keyword evidence="3" id="KW-1185">Reference proteome</keyword>
<gene>
    <name evidence="2" type="ORF">OHB35_18655</name>
</gene>
<feature type="region of interest" description="Disordered" evidence="1">
    <location>
        <begin position="88"/>
        <end position="107"/>
    </location>
</feature>
<evidence type="ECO:0000313" key="2">
    <source>
        <dbReference type="EMBL" id="WSD15105.1"/>
    </source>
</evidence>
<organism evidence="2 3">
    <name type="scientific">Streptomyces phaeochromogenes</name>
    <dbReference type="NCBI Taxonomy" id="1923"/>
    <lineage>
        <taxon>Bacteria</taxon>
        <taxon>Bacillati</taxon>
        <taxon>Actinomycetota</taxon>
        <taxon>Actinomycetes</taxon>
        <taxon>Kitasatosporales</taxon>
        <taxon>Streptomycetaceae</taxon>
        <taxon>Streptomyces</taxon>
        <taxon>Streptomyces phaeochromogenes group</taxon>
    </lineage>
</organism>
<accession>A0ABZ1H985</accession>
<dbReference type="Proteomes" id="UP001340816">
    <property type="component" value="Chromosome"/>
</dbReference>
<proteinExistence type="predicted"/>
<reference evidence="2 3" key="1">
    <citation type="submission" date="2022-10" db="EMBL/GenBank/DDBJ databases">
        <title>The complete genomes of actinobacterial strains from the NBC collection.</title>
        <authorList>
            <person name="Joergensen T.S."/>
            <person name="Alvarez Arevalo M."/>
            <person name="Sterndorff E.B."/>
            <person name="Faurdal D."/>
            <person name="Vuksanovic O."/>
            <person name="Mourched A.-S."/>
            <person name="Charusanti P."/>
            <person name="Shaw S."/>
            <person name="Blin K."/>
            <person name="Weber T."/>
        </authorList>
    </citation>
    <scope>NUCLEOTIDE SEQUENCE [LARGE SCALE GENOMIC DNA]</scope>
    <source>
        <strain evidence="2 3">NBC 01752</strain>
    </source>
</reference>